<reference evidence="2 3" key="1">
    <citation type="submission" date="2018-06" db="EMBL/GenBank/DDBJ databases">
        <title>Comparative genomics reveals the genomic features of Rhizophagus irregularis, R. cerebriforme, R. diaphanum and Gigaspora rosea, and their symbiotic lifestyle signature.</title>
        <authorList>
            <person name="Morin E."/>
            <person name="San Clemente H."/>
            <person name="Chen E.C.H."/>
            <person name="De La Providencia I."/>
            <person name="Hainaut M."/>
            <person name="Kuo A."/>
            <person name="Kohler A."/>
            <person name="Murat C."/>
            <person name="Tang N."/>
            <person name="Roy S."/>
            <person name="Loubradou J."/>
            <person name="Henrissat B."/>
            <person name="Grigoriev I.V."/>
            <person name="Corradi N."/>
            <person name="Roux C."/>
            <person name="Martin F.M."/>
        </authorList>
    </citation>
    <scope>NUCLEOTIDE SEQUENCE [LARGE SCALE GENOMIC DNA]</scope>
    <source>
        <strain evidence="2 3">DAOM 194757</strain>
    </source>
</reference>
<sequence>MVFFGQGIYFVFNPAFLIIVIWVDPPHVIGALSLFGVPFLLFFRQTVTSYMAYFPASEAGDVLLRFPGPVLL</sequence>
<keyword evidence="1" id="KW-1133">Transmembrane helix</keyword>
<dbReference type="Proteomes" id="UP000266673">
    <property type="component" value="Unassembled WGS sequence"/>
</dbReference>
<keyword evidence="1" id="KW-0812">Transmembrane</keyword>
<comment type="caution">
    <text evidence="2">The sequence shown here is derived from an EMBL/GenBank/DDBJ whole genome shotgun (WGS) entry which is preliminary data.</text>
</comment>
<proteinExistence type="predicted"/>
<protein>
    <submittedName>
        <fullName evidence="2">Uncharacterized protein</fullName>
    </submittedName>
</protein>
<evidence type="ECO:0000313" key="2">
    <source>
        <dbReference type="EMBL" id="RIB02738.1"/>
    </source>
</evidence>
<keyword evidence="1" id="KW-0472">Membrane</keyword>
<evidence type="ECO:0000256" key="1">
    <source>
        <dbReference type="SAM" id="Phobius"/>
    </source>
</evidence>
<accession>A0A397U0P1</accession>
<keyword evidence="3" id="KW-1185">Reference proteome</keyword>
<evidence type="ECO:0000313" key="3">
    <source>
        <dbReference type="Proteomes" id="UP000266673"/>
    </source>
</evidence>
<gene>
    <name evidence="2" type="ORF">C2G38_850480</name>
</gene>
<dbReference type="AlphaFoldDB" id="A0A397U0P1"/>
<feature type="transmembrane region" description="Helical" evidence="1">
    <location>
        <begin position="29"/>
        <end position="47"/>
    </location>
</feature>
<name>A0A397U0P1_9GLOM</name>
<dbReference type="EMBL" id="QKWP01002604">
    <property type="protein sequence ID" value="RIB02738.1"/>
    <property type="molecule type" value="Genomic_DNA"/>
</dbReference>
<organism evidence="2 3">
    <name type="scientific">Gigaspora rosea</name>
    <dbReference type="NCBI Taxonomy" id="44941"/>
    <lineage>
        <taxon>Eukaryota</taxon>
        <taxon>Fungi</taxon>
        <taxon>Fungi incertae sedis</taxon>
        <taxon>Mucoromycota</taxon>
        <taxon>Glomeromycotina</taxon>
        <taxon>Glomeromycetes</taxon>
        <taxon>Diversisporales</taxon>
        <taxon>Gigasporaceae</taxon>
        <taxon>Gigaspora</taxon>
    </lineage>
</organism>
<feature type="transmembrane region" description="Helical" evidence="1">
    <location>
        <begin position="7"/>
        <end position="23"/>
    </location>
</feature>